<protein>
    <submittedName>
        <fullName evidence="13">Glycoside hydrolase</fullName>
    </submittedName>
</protein>
<dbReference type="InterPro" id="IPR024449">
    <property type="entry name" value="Anti-sigma_RsgI_N"/>
</dbReference>
<comment type="caution">
    <text evidence="13">The sequence shown here is derived from an EMBL/GenBank/DDBJ whole genome shotgun (WGS) entry which is preliminary data.</text>
</comment>
<evidence type="ECO:0000259" key="11">
    <source>
        <dbReference type="PROSITE" id="PS51760"/>
    </source>
</evidence>
<dbReference type="EMBL" id="BAVR01000073">
    <property type="protein sequence ID" value="GAE90491.1"/>
    <property type="molecule type" value="Genomic_DNA"/>
</dbReference>
<comment type="subcellular location">
    <subcellularLocation>
        <location evidence="1">Cell membrane</location>
        <topology evidence="1">Single-pass membrane protein</topology>
    </subcellularLocation>
</comment>
<dbReference type="PROSITE" id="PS51760">
    <property type="entry name" value="GH10_2"/>
    <property type="match status" value="1"/>
</dbReference>
<evidence type="ECO:0000256" key="10">
    <source>
        <dbReference type="SAM" id="Phobius"/>
    </source>
</evidence>
<evidence type="ECO:0000256" key="7">
    <source>
        <dbReference type="ARBA" id="ARBA00023277"/>
    </source>
</evidence>
<name>W4VBE2_9FIRM</name>
<dbReference type="InterPro" id="IPR017853">
    <property type="entry name" value="GH"/>
</dbReference>
<dbReference type="SMART" id="SM00633">
    <property type="entry name" value="Glyco_10"/>
    <property type="match status" value="1"/>
</dbReference>
<gene>
    <name evidence="13" type="ORF">JCM21531_4108</name>
</gene>
<keyword evidence="8" id="KW-0624">Polysaccharide degradation</keyword>
<proteinExistence type="predicted"/>
<keyword evidence="2" id="KW-1003">Cell membrane</keyword>
<dbReference type="Pfam" id="PF12791">
    <property type="entry name" value="RsgI_N"/>
    <property type="match status" value="1"/>
</dbReference>
<keyword evidence="14" id="KW-1185">Reference proteome</keyword>
<dbReference type="AlphaFoldDB" id="W4VBE2"/>
<dbReference type="Pfam" id="PF00331">
    <property type="entry name" value="Glyco_hydro_10"/>
    <property type="match status" value="1"/>
</dbReference>
<evidence type="ECO:0000259" key="12">
    <source>
        <dbReference type="PROSITE" id="PS51849"/>
    </source>
</evidence>
<dbReference type="GO" id="GO:0004553">
    <property type="term" value="F:hydrolase activity, hydrolyzing O-glycosyl compounds"/>
    <property type="evidence" value="ECO:0007669"/>
    <property type="project" value="InterPro"/>
</dbReference>
<evidence type="ECO:0000256" key="5">
    <source>
        <dbReference type="ARBA" id="ARBA00022989"/>
    </source>
</evidence>
<dbReference type="Pfam" id="PF23750">
    <property type="entry name" value="RsgI_M"/>
    <property type="match status" value="1"/>
</dbReference>
<keyword evidence="4 13" id="KW-0378">Hydrolase</keyword>
<evidence type="ECO:0000256" key="2">
    <source>
        <dbReference type="ARBA" id="ARBA00022475"/>
    </source>
</evidence>
<dbReference type="SUPFAM" id="SSF51445">
    <property type="entry name" value="(Trans)glycosidases"/>
    <property type="match status" value="1"/>
</dbReference>
<dbReference type="GO" id="GO:0000272">
    <property type="term" value="P:polysaccharide catabolic process"/>
    <property type="evidence" value="ECO:0007669"/>
    <property type="project" value="UniProtKB-KW"/>
</dbReference>
<dbReference type="InterPro" id="IPR044846">
    <property type="entry name" value="GH10"/>
</dbReference>
<dbReference type="InterPro" id="IPR001000">
    <property type="entry name" value="GH10_dom"/>
</dbReference>
<accession>W4VBE2</accession>
<evidence type="ECO:0000256" key="3">
    <source>
        <dbReference type="ARBA" id="ARBA00022692"/>
    </source>
</evidence>
<dbReference type="RefSeq" id="WP_243467784.1">
    <property type="nucleotide sequence ID" value="NZ_BAVR01000073.1"/>
</dbReference>
<dbReference type="PROSITE" id="PS51849">
    <property type="entry name" value="RSGI_N"/>
    <property type="match status" value="1"/>
</dbReference>
<feature type="region of interest" description="Disordered" evidence="9">
    <location>
        <begin position="264"/>
        <end position="368"/>
    </location>
</feature>
<feature type="compositionally biased region" description="Polar residues" evidence="9">
    <location>
        <begin position="302"/>
        <end position="319"/>
    </location>
</feature>
<keyword evidence="7" id="KW-0119">Carbohydrate metabolism</keyword>
<evidence type="ECO:0000256" key="8">
    <source>
        <dbReference type="ARBA" id="ARBA00023326"/>
    </source>
</evidence>
<evidence type="ECO:0000256" key="9">
    <source>
        <dbReference type="SAM" id="MobiDB-lite"/>
    </source>
</evidence>
<dbReference type="Proteomes" id="UP000019109">
    <property type="component" value="Unassembled WGS sequence"/>
</dbReference>
<evidence type="ECO:0000256" key="6">
    <source>
        <dbReference type="ARBA" id="ARBA00023136"/>
    </source>
</evidence>
<dbReference type="PANTHER" id="PTHR31490:SF1">
    <property type="entry name" value="ENDO-1,4-BETA-XYLANASE 1"/>
    <property type="match status" value="1"/>
</dbReference>
<reference evidence="13" key="1">
    <citation type="journal article" date="2014" name="Genome Announc.">
        <title>Draft Genome Sequence of Clostridium straminisolvens Strain JCM 21531T, Isolated from a Cellulose-Degrading Bacterial Community.</title>
        <authorList>
            <person name="Yuki M."/>
            <person name="Oshima K."/>
            <person name="Suda W."/>
            <person name="Sakamoto M."/>
            <person name="Kitamura K."/>
            <person name="Iida T."/>
            <person name="Hattori M."/>
            <person name="Ohkuma M."/>
        </authorList>
    </citation>
    <scope>NUCLEOTIDE SEQUENCE [LARGE SCALE GENOMIC DNA]</scope>
    <source>
        <strain evidence="13">JCM 21531</strain>
    </source>
</reference>
<feature type="domain" description="RsgI N-terminal anti-sigma" evidence="12">
    <location>
        <begin position="2"/>
        <end position="49"/>
    </location>
</feature>
<dbReference type="STRING" id="1294263.JCM21531_4108"/>
<dbReference type="InterPro" id="IPR055431">
    <property type="entry name" value="RsgI_M"/>
</dbReference>
<feature type="transmembrane region" description="Helical" evidence="10">
    <location>
        <begin position="55"/>
        <end position="76"/>
    </location>
</feature>
<evidence type="ECO:0000313" key="14">
    <source>
        <dbReference type="Proteomes" id="UP000019109"/>
    </source>
</evidence>
<keyword evidence="5 10" id="KW-1133">Transmembrane helix</keyword>
<evidence type="ECO:0000256" key="1">
    <source>
        <dbReference type="ARBA" id="ARBA00004162"/>
    </source>
</evidence>
<organism evidence="13 14">
    <name type="scientific">Acetivibrio straminisolvens JCM 21531</name>
    <dbReference type="NCBI Taxonomy" id="1294263"/>
    <lineage>
        <taxon>Bacteria</taxon>
        <taxon>Bacillati</taxon>
        <taxon>Bacillota</taxon>
        <taxon>Clostridia</taxon>
        <taxon>Eubacteriales</taxon>
        <taxon>Oscillospiraceae</taxon>
        <taxon>Acetivibrio</taxon>
    </lineage>
</organism>
<feature type="domain" description="GH10" evidence="11">
    <location>
        <begin position="402"/>
        <end position="691"/>
    </location>
</feature>
<sequence length="719" mass="80597">MIIGKVIELYDKTAIIMTDDFAFLNVVKKPEMAVGLKVHVNESDIIEPNRLLRRYLPVGAVAACFVMVLSLALMFFNGNTSRKDIYAYVGIDINPSIELSVNYDNKIVEADALNRDAETLLKELELRGKTVVEALREVVQKSKEHGFISEEKENIVLISAACDSKVETGPKNEDIEDKMGELLNDVNKAVLDLKNSGVKAKVLKLTSEERELSKEEDVSMGRYAVYLKAKEQDVDLTVEQIKDADLLELIAKVGIDDEDIVVEDNEKKDTISPDPTASAVPEATETVSATSTPGRVEGGTVTGSAGSTPTVTKDGTTGKATDIPAKLSPGQSSPRLSESPAPTKTAAKDKESPTPRISPTPTVPLTGIPWIDKSNEKINEIRKRNVQIKIVDSNNRPIDGAYVEVTQTKHAFAFGVAITRKAMYEPNYSKFIKDYFNWAVFENESKWYSNEPNMGMVNYADADYLYEFCKSNGIKVRGHSIFWEAEEWQPLWVRGLDPFALRLAVDNRLNSAVSHFKGKFAHWDVNNEMIHGNFFKSRLGDSIWPYMFNKAREIDPDAKYFVNNNITTLKEADDCIAQVNWLRSQGVRIDGVGVHGHFGETVDRNLLQGILDKLSTLNLPIWITEYDSFTADEYKRADNLENLYRTAFSHPSVEGIIMWGFWERVHWRGREAAIVNDDWTLNEAGRRFVSLMDEWKTKANGKTDGSGSFGFRGFMEHTG</sequence>
<dbReference type="PANTHER" id="PTHR31490">
    <property type="entry name" value="GLYCOSYL HYDROLASE"/>
    <property type="match status" value="1"/>
</dbReference>
<dbReference type="GO" id="GO:0005886">
    <property type="term" value="C:plasma membrane"/>
    <property type="evidence" value="ECO:0007669"/>
    <property type="project" value="UniProtKB-SubCell"/>
</dbReference>
<dbReference type="Gene3D" id="3.20.20.80">
    <property type="entry name" value="Glycosidases"/>
    <property type="match status" value="1"/>
</dbReference>
<keyword evidence="3 10" id="KW-0812">Transmembrane</keyword>
<feature type="compositionally biased region" description="Polar residues" evidence="9">
    <location>
        <begin position="329"/>
        <end position="342"/>
    </location>
</feature>
<keyword evidence="6 10" id="KW-0472">Membrane</keyword>
<evidence type="ECO:0000313" key="13">
    <source>
        <dbReference type="EMBL" id="GAE90491.1"/>
    </source>
</evidence>
<evidence type="ECO:0000256" key="4">
    <source>
        <dbReference type="ARBA" id="ARBA00022801"/>
    </source>
</evidence>